<dbReference type="PANTHER" id="PTHR45153:SF1">
    <property type="entry name" value="TETRATRICOPEPTIDE REPEAT PROTEIN 16"/>
    <property type="match status" value="1"/>
</dbReference>
<dbReference type="Pfam" id="PF14559">
    <property type="entry name" value="TPR_19"/>
    <property type="match status" value="1"/>
</dbReference>
<evidence type="ECO:0000256" key="1">
    <source>
        <dbReference type="PROSITE-ProRule" id="PRU00339"/>
    </source>
</evidence>
<dbReference type="InterPro" id="IPR019734">
    <property type="entry name" value="TPR_rpt"/>
</dbReference>
<dbReference type="RefSeq" id="WP_190577865.1">
    <property type="nucleotide sequence ID" value="NZ_CAWPQU010000003.1"/>
</dbReference>
<dbReference type="InterPro" id="IPR011990">
    <property type="entry name" value="TPR-like_helical_dom_sf"/>
</dbReference>
<dbReference type="Proteomes" id="UP000618445">
    <property type="component" value="Unassembled WGS sequence"/>
</dbReference>
<name>A0ABR8C8H3_9CYAN</name>
<proteinExistence type="predicted"/>
<comment type="caution">
    <text evidence="2">The sequence shown here is derived from an EMBL/GenBank/DDBJ whole genome shotgun (WGS) entry which is preliminary data.</text>
</comment>
<organism evidence="2 3">
    <name type="scientific">Phormidium tenue FACHB-1050</name>
    <dbReference type="NCBI Taxonomy" id="2692857"/>
    <lineage>
        <taxon>Bacteria</taxon>
        <taxon>Bacillati</taxon>
        <taxon>Cyanobacteriota</taxon>
        <taxon>Cyanophyceae</taxon>
        <taxon>Oscillatoriophycideae</taxon>
        <taxon>Oscillatoriales</taxon>
        <taxon>Oscillatoriaceae</taxon>
        <taxon>Phormidium</taxon>
    </lineage>
</organism>
<dbReference type="PANTHER" id="PTHR45153">
    <property type="entry name" value="TETRATRICOPEPTIDE REPEAT PROTEIN 16"/>
    <property type="match status" value="1"/>
</dbReference>
<gene>
    <name evidence="2" type="ORF">H6G05_09040</name>
</gene>
<reference evidence="2 3" key="1">
    <citation type="journal article" date="2020" name="ISME J.">
        <title>Comparative genomics reveals insights into cyanobacterial evolution and habitat adaptation.</title>
        <authorList>
            <person name="Chen M.Y."/>
            <person name="Teng W.K."/>
            <person name="Zhao L."/>
            <person name="Hu C.X."/>
            <person name="Zhou Y.K."/>
            <person name="Han B.P."/>
            <person name="Song L.R."/>
            <person name="Shu W.S."/>
        </authorList>
    </citation>
    <scope>NUCLEOTIDE SEQUENCE [LARGE SCALE GENOMIC DNA]</scope>
    <source>
        <strain evidence="2 3">FACHB-1050</strain>
    </source>
</reference>
<dbReference type="SMART" id="SM00028">
    <property type="entry name" value="TPR"/>
    <property type="match status" value="2"/>
</dbReference>
<feature type="repeat" description="TPR" evidence="1">
    <location>
        <begin position="10"/>
        <end position="43"/>
    </location>
</feature>
<keyword evidence="3" id="KW-1185">Reference proteome</keyword>
<evidence type="ECO:0000313" key="2">
    <source>
        <dbReference type="EMBL" id="MBD2316989.1"/>
    </source>
</evidence>
<sequence length="105" mass="12009">MTLNNDTELSTKHYQQGLEFYAQGQYKEAIKEHTQAINLNPSNLDALLDRSNAYCQIGKFKKAIENLNEQSLLLSNDAYYHHILGSAYFGLEEHDCALSYFNQST</sequence>
<accession>A0ABR8C8H3</accession>
<keyword evidence="1" id="KW-0802">TPR repeat</keyword>
<evidence type="ECO:0000313" key="3">
    <source>
        <dbReference type="Proteomes" id="UP000618445"/>
    </source>
</evidence>
<dbReference type="Gene3D" id="1.25.40.10">
    <property type="entry name" value="Tetratricopeptide repeat domain"/>
    <property type="match status" value="1"/>
</dbReference>
<dbReference type="EMBL" id="JACJQY010000011">
    <property type="protein sequence ID" value="MBD2316989.1"/>
    <property type="molecule type" value="Genomic_DNA"/>
</dbReference>
<dbReference type="PROSITE" id="PS50005">
    <property type="entry name" value="TPR"/>
    <property type="match status" value="1"/>
</dbReference>
<dbReference type="SUPFAM" id="SSF48452">
    <property type="entry name" value="TPR-like"/>
    <property type="match status" value="1"/>
</dbReference>
<protein>
    <submittedName>
        <fullName evidence="2">Tetratricopeptide repeat protein</fullName>
    </submittedName>
</protein>